<dbReference type="Proteomes" id="UP001057532">
    <property type="component" value="Chromosome"/>
</dbReference>
<sequence>MMISQISVTFGSQAILEQIMYKYPERNLALFSAAGNAHGMQLVDYSGLDSIFTSPVVYRVNAHAGTDDWTHYIDYIEVNPGKEQRQVLDAQVSNFMSNPATPKGLTGVYYLTAANNSDSRILLTLWNDHYDCLQWEDGTQNAFIAYDNFKNDLGADYHEVGYQRFQPKA</sequence>
<proteinExistence type="predicted"/>
<organism evidence="1 2">
    <name type="scientific">Fructilactobacillus ixorae</name>
    <dbReference type="NCBI Taxonomy" id="1750535"/>
    <lineage>
        <taxon>Bacteria</taxon>
        <taxon>Bacillati</taxon>
        <taxon>Bacillota</taxon>
        <taxon>Bacilli</taxon>
        <taxon>Lactobacillales</taxon>
        <taxon>Lactobacillaceae</taxon>
        <taxon>Fructilactobacillus</taxon>
    </lineage>
</organism>
<dbReference type="EMBL" id="CP097478">
    <property type="protein sequence ID" value="USS92920.1"/>
    <property type="molecule type" value="Genomic_DNA"/>
</dbReference>
<keyword evidence="2" id="KW-1185">Reference proteome</keyword>
<evidence type="ECO:0000313" key="2">
    <source>
        <dbReference type="Proteomes" id="UP001057532"/>
    </source>
</evidence>
<reference evidence="1" key="1">
    <citation type="submission" date="2022-05" db="EMBL/GenBank/DDBJ databases">
        <authorList>
            <person name="Oliphant S.A."/>
            <person name="Watson-Haigh N.S."/>
            <person name="Sumby K.M."/>
            <person name="Gardner J.M."/>
            <person name="Jiranek V."/>
        </authorList>
    </citation>
    <scope>NUCLEOTIDE SEQUENCE</scope>
    <source>
        <strain evidence="1">Ru20-1</strain>
    </source>
</reference>
<name>A0ABY5C6E8_9LACO</name>
<dbReference type="Gene3D" id="3.30.70.100">
    <property type="match status" value="1"/>
</dbReference>
<evidence type="ECO:0008006" key="3">
    <source>
        <dbReference type="Google" id="ProtNLM"/>
    </source>
</evidence>
<protein>
    <recommendedName>
        <fullName evidence="3">Monooxygenase</fullName>
    </recommendedName>
</protein>
<gene>
    <name evidence="1" type="ORF">M8332_04620</name>
</gene>
<evidence type="ECO:0000313" key="1">
    <source>
        <dbReference type="EMBL" id="USS92920.1"/>
    </source>
</evidence>
<accession>A0ABY5C6E8</accession>
<dbReference type="RefSeq" id="WP_252779689.1">
    <property type="nucleotide sequence ID" value="NZ_CP097478.1"/>
</dbReference>